<organism evidence="2 3">
    <name type="scientific">Saccharibacter floricola DSM 15669</name>
    <dbReference type="NCBI Taxonomy" id="1123227"/>
    <lineage>
        <taxon>Bacteria</taxon>
        <taxon>Pseudomonadati</taxon>
        <taxon>Pseudomonadota</taxon>
        <taxon>Alphaproteobacteria</taxon>
        <taxon>Acetobacterales</taxon>
        <taxon>Acetobacteraceae</taxon>
        <taxon>Saccharibacter</taxon>
    </lineage>
</organism>
<dbReference type="PROSITE" id="PS51257">
    <property type="entry name" value="PROKAR_LIPOPROTEIN"/>
    <property type="match status" value="1"/>
</dbReference>
<proteinExistence type="predicted"/>
<name>A0ABQ0NYB3_9PROT</name>
<feature type="chain" id="PRO_5046069568" description="Lipoprotein" evidence="1">
    <location>
        <begin position="25"/>
        <end position="124"/>
    </location>
</feature>
<evidence type="ECO:0000313" key="3">
    <source>
        <dbReference type="Proteomes" id="UP001062901"/>
    </source>
</evidence>
<reference evidence="2" key="1">
    <citation type="submission" date="2013-04" db="EMBL/GenBank/DDBJ databases">
        <title>The genome sequencing project of 58 acetic acid bacteria.</title>
        <authorList>
            <person name="Okamoto-Kainuma A."/>
            <person name="Ishikawa M."/>
            <person name="Umino S."/>
            <person name="Koizumi Y."/>
            <person name="Shiwa Y."/>
            <person name="Yoshikawa H."/>
            <person name="Matsutani M."/>
            <person name="Matsushita K."/>
        </authorList>
    </citation>
    <scope>NUCLEOTIDE SEQUENCE</scope>
    <source>
        <strain evidence="2">DSM 15669</strain>
    </source>
</reference>
<evidence type="ECO:0000256" key="1">
    <source>
        <dbReference type="SAM" id="SignalP"/>
    </source>
</evidence>
<keyword evidence="3" id="KW-1185">Reference proteome</keyword>
<protein>
    <recommendedName>
        <fullName evidence="4">Lipoprotein</fullName>
    </recommendedName>
</protein>
<dbReference type="EMBL" id="BAQD01000011">
    <property type="protein sequence ID" value="GBQ06469.1"/>
    <property type="molecule type" value="Genomic_DNA"/>
</dbReference>
<evidence type="ECO:0000313" key="2">
    <source>
        <dbReference type="EMBL" id="GBQ06469.1"/>
    </source>
</evidence>
<sequence length="124" mass="13877">MTVRYAFPAFLSACFLLVSCGDNAPNKHEVEQFLKERTSHNSLKVQGLLTDIFGDKNAIDKKRQDITDEVNKSLHVDSVSCSPVQGFKAVYDCTVHALIHDDPMTESFRFVRHDDGSLTGKESD</sequence>
<gene>
    <name evidence="2" type="ORF">AA15669_0955</name>
</gene>
<feature type="signal peptide" evidence="1">
    <location>
        <begin position="1"/>
        <end position="24"/>
    </location>
</feature>
<dbReference type="Proteomes" id="UP001062901">
    <property type="component" value="Unassembled WGS sequence"/>
</dbReference>
<accession>A0ABQ0NYB3</accession>
<comment type="caution">
    <text evidence="2">The sequence shown here is derived from an EMBL/GenBank/DDBJ whole genome shotgun (WGS) entry which is preliminary data.</text>
</comment>
<dbReference type="RefSeq" id="WP_018980671.1">
    <property type="nucleotide sequence ID" value="NZ_BAQD01000011.1"/>
</dbReference>
<keyword evidence="1" id="KW-0732">Signal</keyword>
<evidence type="ECO:0008006" key="4">
    <source>
        <dbReference type="Google" id="ProtNLM"/>
    </source>
</evidence>